<dbReference type="PROSITE" id="PS51318">
    <property type="entry name" value="TAT"/>
    <property type="match status" value="1"/>
</dbReference>
<evidence type="ECO:0000313" key="3">
    <source>
        <dbReference type="Proteomes" id="UP000291483"/>
    </source>
</evidence>
<reference evidence="2 3" key="1">
    <citation type="submission" date="2019-02" db="EMBL/GenBank/DDBJ databases">
        <title>Sequencing the genomes of 1000 actinobacteria strains.</title>
        <authorList>
            <person name="Klenk H.-P."/>
        </authorList>
    </citation>
    <scope>NUCLEOTIDE SEQUENCE [LARGE SCALE GENOMIC DNA]</scope>
    <source>
        <strain evidence="2 3">DSM 18319</strain>
    </source>
</reference>
<gene>
    <name evidence="2" type="ORF">EV379_2463</name>
</gene>
<name>A0A4Q8ANF2_9MICO</name>
<keyword evidence="3" id="KW-1185">Reference proteome</keyword>
<organism evidence="2 3">
    <name type="scientific">Microterricola gilva</name>
    <dbReference type="NCBI Taxonomy" id="393267"/>
    <lineage>
        <taxon>Bacteria</taxon>
        <taxon>Bacillati</taxon>
        <taxon>Actinomycetota</taxon>
        <taxon>Actinomycetes</taxon>
        <taxon>Micrococcales</taxon>
        <taxon>Microbacteriaceae</taxon>
        <taxon>Microterricola</taxon>
    </lineage>
</organism>
<feature type="compositionally biased region" description="Basic and acidic residues" evidence="1">
    <location>
        <begin position="1"/>
        <end position="11"/>
    </location>
</feature>
<comment type="caution">
    <text evidence="2">The sequence shown here is derived from an EMBL/GenBank/DDBJ whole genome shotgun (WGS) entry which is preliminary data.</text>
</comment>
<feature type="region of interest" description="Disordered" evidence="1">
    <location>
        <begin position="1"/>
        <end position="27"/>
    </location>
</feature>
<evidence type="ECO:0000313" key="2">
    <source>
        <dbReference type="EMBL" id="RZU66117.1"/>
    </source>
</evidence>
<sequence length="190" mass="20177">MTSARSDDRVVPTKAMNMTTSSPARPRRRTAVATLAAAAGAVLLLGLTACAPAADSGAELKTDDYETSVVDWRQKFDDCMLDAGFDLNQENADGSPTNTIDTSQFDMAEFDKAYAACTEKVGEPPVDESLPTEEELFDSQLAFATCMREFGYDYPDPVKGNGGMTPALGPEVNPDDIDACSAKAEQAGAE</sequence>
<dbReference type="AlphaFoldDB" id="A0A4Q8ANF2"/>
<dbReference type="Proteomes" id="UP000291483">
    <property type="component" value="Unassembled WGS sequence"/>
</dbReference>
<dbReference type="EMBL" id="SHLC01000001">
    <property type="protein sequence ID" value="RZU66117.1"/>
    <property type="molecule type" value="Genomic_DNA"/>
</dbReference>
<accession>A0A4Q8ANF2</accession>
<dbReference type="InterPro" id="IPR006311">
    <property type="entry name" value="TAT_signal"/>
</dbReference>
<proteinExistence type="predicted"/>
<protein>
    <submittedName>
        <fullName evidence="2">Uncharacterized protein</fullName>
    </submittedName>
</protein>
<evidence type="ECO:0000256" key="1">
    <source>
        <dbReference type="SAM" id="MobiDB-lite"/>
    </source>
</evidence>